<proteinExistence type="inferred from homology"/>
<dbReference type="InterPro" id="IPR002646">
    <property type="entry name" value="PolA_pol_head_dom"/>
</dbReference>
<evidence type="ECO:0000256" key="6">
    <source>
        <dbReference type="ARBA" id="ARBA00022741"/>
    </source>
</evidence>
<organism evidence="13 14">
    <name type="scientific">Butyricicoccus pullicaecorum</name>
    <dbReference type="NCBI Taxonomy" id="501571"/>
    <lineage>
        <taxon>Bacteria</taxon>
        <taxon>Bacillati</taxon>
        <taxon>Bacillota</taxon>
        <taxon>Clostridia</taxon>
        <taxon>Eubacteriales</taxon>
        <taxon>Butyricicoccaceae</taxon>
        <taxon>Butyricicoccus</taxon>
    </lineage>
</organism>
<evidence type="ECO:0000256" key="1">
    <source>
        <dbReference type="ARBA" id="ARBA00001946"/>
    </source>
</evidence>
<dbReference type="RefSeq" id="WP_087369730.1">
    <property type="nucleotide sequence ID" value="NZ_NFKK01000001.1"/>
</dbReference>
<evidence type="ECO:0008006" key="15">
    <source>
        <dbReference type="Google" id="ProtNLM"/>
    </source>
</evidence>
<evidence type="ECO:0000256" key="7">
    <source>
        <dbReference type="ARBA" id="ARBA00022842"/>
    </source>
</evidence>
<dbReference type="GO" id="GO:0008033">
    <property type="term" value="P:tRNA processing"/>
    <property type="evidence" value="ECO:0007669"/>
    <property type="project" value="UniProtKB-KW"/>
</dbReference>
<dbReference type="SUPFAM" id="SSF81891">
    <property type="entry name" value="Poly A polymerase C-terminal region-like"/>
    <property type="match status" value="1"/>
</dbReference>
<gene>
    <name evidence="13" type="ORF">B5F17_00235</name>
</gene>
<keyword evidence="2 9" id="KW-0808">Transferase</keyword>
<evidence type="ECO:0000259" key="11">
    <source>
        <dbReference type="Pfam" id="PF12627"/>
    </source>
</evidence>
<evidence type="ECO:0000259" key="10">
    <source>
        <dbReference type="Pfam" id="PF01743"/>
    </source>
</evidence>
<dbReference type="Gene3D" id="3.30.460.10">
    <property type="entry name" value="Beta Polymerase, domain 2"/>
    <property type="match status" value="1"/>
</dbReference>
<dbReference type="Pfam" id="PF01743">
    <property type="entry name" value="PolyA_pol"/>
    <property type="match status" value="1"/>
</dbReference>
<dbReference type="AlphaFoldDB" id="A0A1Y4LHL7"/>
<dbReference type="CDD" id="cd05398">
    <property type="entry name" value="NT_ClassII-CCAase"/>
    <property type="match status" value="1"/>
</dbReference>
<dbReference type="InterPro" id="IPR050264">
    <property type="entry name" value="Bact_CCA-adding_enz_type3_sf"/>
</dbReference>
<evidence type="ECO:0000256" key="5">
    <source>
        <dbReference type="ARBA" id="ARBA00022723"/>
    </source>
</evidence>
<feature type="domain" description="tRNA nucleotidyltransferase/poly(A) polymerase RNA and SrmB- binding" evidence="11">
    <location>
        <begin position="177"/>
        <end position="222"/>
    </location>
</feature>
<dbReference type="GO" id="GO:0046872">
    <property type="term" value="F:metal ion binding"/>
    <property type="evidence" value="ECO:0007669"/>
    <property type="project" value="UniProtKB-KW"/>
</dbReference>
<keyword evidence="5" id="KW-0479">Metal-binding</keyword>
<keyword evidence="7" id="KW-0460">Magnesium</keyword>
<keyword evidence="4" id="KW-0548">Nucleotidyltransferase</keyword>
<evidence type="ECO:0000313" key="14">
    <source>
        <dbReference type="Proteomes" id="UP000195897"/>
    </source>
</evidence>
<reference evidence="14" key="1">
    <citation type="submission" date="2017-04" db="EMBL/GenBank/DDBJ databases">
        <title>Function of individual gut microbiota members based on whole genome sequencing of pure cultures obtained from chicken caecum.</title>
        <authorList>
            <person name="Medvecky M."/>
            <person name="Cejkova D."/>
            <person name="Polansky O."/>
            <person name="Karasova D."/>
            <person name="Kubasova T."/>
            <person name="Cizek A."/>
            <person name="Rychlik I."/>
        </authorList>
    </citation>
    <scope>NUCLEOTIDE SEQUENCE [LARGE SCALE GENOMIC DNA]</scope>
    <source>
        <strain evidence="14">An180</strain>
    </source>
</reference>
<evidence type="ECO:0000256" key="9">
    <source>
        <dbReference type="RuleBase" id="RU003953"/>
    </source>
</evidence>
<dbReference type="PANTHER" id="PTHR46173:SF1">
    <property type="entry name" value="CCA TRNA NUCLEOTIDYLTRANSFERASE 1, MITOCHONDRIAL"/>
    <property type="match status" value="1"/>
</dbReference>
<dbReference type="PANTHER" id="PTHR46173">
    <property type="entry name" value="CCA TRNA NUCLEOTIDYLTRANSFERASE 1, MITOCHONDRIAL"/>
    <property type="match status" value="1"/>
</dbReference>
<keyword evidence="8 9" id="KW-0694">RNA-binding</keyword>
<comment type="caution">
    <text evidence="13">The sequence shown here is derived from an EMBL/GenBank/DDBJ whole genome shotgun (WGS) entry which is preliminary data.</text>
</comment>
<keyword evidence="3" id="KW-0819">tRNA processing</keyword>
<protein>
    <recommendedName>
        <fullName evidence="15">tRNA nucleotidyltransferase</fullName>
    </recommendedName>
</protein>
<dbReference type="Pfam" id="PF13735">
    <property type="entry name" value="tRNA_NucTran2_2"/>
    <property type="match status" value="1"/>
</dbReference>
<evidence type="ECO:0000313" key="13">
    <source>
        <dbReference type="EMBL" id="OUP54361.1"/>
    </source>
</evidence>
<keyword evidence="6" id="KW-0547">Nucleotide-binding</keyword>
<feature type="domain" description="CCA-adding enzyme C-terminal" evidence="12">
    <location>
        <begin position="303"/>
        <end position="440"/>
    </location>
</feature>
<dbReference type="Gene3D" id="1.10.3090.10">
    <property type="entry name" value="cca-adding enzyme, domain 2"/>
    <property type="match status" value="1"/>
</dbReference>
<sequence length="450" mass="49506">MTGFSGKIDLPAPVREAIACLEAHGHTAWAVGGGVRDSLRGVTPHDWDLTTSALPDEASAALAAYEVHPTGLRHGTVTAKIDGMALEITTYRTEKGYTDGRHPDKVDFVANIEDDLLRRDFTVNAMAYHPERGLCDPFGGQNDLQNGLIRAVGDPDARFTEDALRILRGVRFVSKTGFAIERQTGYAMRRQLARLEAIAHERVLEELTGILTGPYAGRALRSCADIVAAVLPEITPMFGLCQHNPHHRYDVWEHTVRAVEAIPADPVLRWVMLLHDSGKPHAYTIDADGVGHFKGHPHISRDLAERALTRLRASNALREQVCALVELHDYPLGQEEKIVRRRLARLGEEDVRRLLAIKKADCTGQDTFSIHLAELQITERLVNAVCAAGACLSLRDLAIDGHTVRALGFAGPDIGRVLRRLLAAVVDQTVPNQPDTLCALAARWKENEHV</sequence>
<dbReference type="InterPro" id="IPR032810">
    <property type="entry name" value="CCA-adding_enz_C"/>
</dbReference>
<feature type="domain" description="Poly A polymerase head" evidence="10">
    <location>
        <begin position="29"/>
        <end position="150"/>
    </location>
</feature>
<dbReference type="GO" id="GO:0016779">
    <property type="term" value="F:nucleotidyltransferase activity"/>
    <property type="evidence" value="ECO:0007669"/>
    <property type="project" value="UniProtKB-KW"/>
</dbReference>
<dbReference type="EMBL" id="NFKK01000001">
    <property type="protein sequence ID" value="OUP54361.1"/>
    <property type="molecule type" value="Genomic_DNA"/>
</dbReference>
<dbReference type="Gene3D" id="1.10.246.80">
    <property type="match status" value="1"/>
</dbReference>
<comment type="cofactor">
    <cofactor evidence="1">
        <name>Mg(2+)</name>
        <dbReference type="ChEBI" id="CHEBI:18420"/>
    </cofactor>
</comment>
<evidence type="ECO:0000256" key="8">
    <source>
        <dbReference type="ARBA" id="ARBA00022884"/>
    </source>
</evidence>
<dbReference type="SUPFAM" id="SSF81301">
    <property type="entry name" value="Nucleotidyltransferase"/>
    <property type="match status" value="1"/>
</dbReference>
<evidence type="ECO:0000256" key="4">
    <source>
        <dbReference type="ARBA" id="ARBA00022695"/>
    </source>
</evidence>
<dbReference type="GO" id="GO:0000049">
    <property type="term" value="F:tRNA binding"/>
    <property type="evidence" value="ECO:0007669"/>
    <property type="project" value="TreeGrafter"/>
</dbReference>
<accession>A0A1Y4LHL7</accession>
<evidence type="ECO:0000259" key="12">
    <source>
        <dbReference type="Pfam" id="PF13735"/>
    </source>
</evidence>
<comment type="similarity">
    <text evidence="9">Belongs to the tRNA nucleotidyltransferase/poly(A) polymerase family.</text>
</comment>
<dbReference type="Proteomes" id="UP000195897">
    <property type="component" value="Unassembled WGS sequence"/>
</dbReference>
<dbReference type="Pfam" id="PF12627">
    <property type="entry name" value="PolyA_pol_RNAbd"/>
    <property type="match status" value="1"/>
</dbReference>
<evidence type="ECO:0000256" key="2">
    <source>
        <dbReference type="ARBA" id="ARBA00022679"/>
    </source>
</evidence>
<evidence type="ECO:0000256" key="3">
    <source>
        <dbReference type="ARBA" id="ARBA00022694"/>
    </source>
</evidence>
<name>A0A1Y4LHL7_9FIRM</name>
<dbReference type="InterPro" id="IPR043519">
    <property type="entry name" value="NT_sf"/>
</dbReference>
<dbReference type="InterPro" id="IPR032828">
    <property type="entry name" value="PolyA_RNA-bd"/>
</dbReference>
<dbReference type="GO" id="GO:0000166">
    <property type="term" value="F:nucleotide binding"/>
    <property type="evidence" value="ECO:0007669"/>
    <property type="project" value="UniProtKB-KW"/>
</dbReference>